<dbReference type="AlphaFoldDB" id="A0A271KMB2"/>
<comment type="caution">
    <text evidence="1">The sequence shown here is derived from an EMBL/GenBank/DDBJ whole genome shotgun (WGS) entry which is preliminary data.</text>
</comment>
<reference evidence="1 2" key="1">
    <citation type="submission" date="2017-08" db="EMBL/GenBank/DDBJ databases">
        <title>Mesorhizobium wenxinae sp. nov., a novel rhizobial species isolated from root nodules of chickpea (Cicer arietinum L.).</title>
        <authorList>
            <person name="Zhang J."/>
        </authorList>
    </citation>
    <scope>NUCLEOTIDE SEQUENCE [LARGE SCALE GENOMIC DNA]</scope>
    <source>
        <strain evidence="2">WYCCWR 10019</strain>
    </source>
</reference>
<accession>A0A271KMB2</accession>
<sequence>MPAPDEMDVVLEKLPLRIGAYVPDDLLEDWFAPGTGMNPVSKEALAAAKTYGWRFECEFKYYPERMEGVFWKWVPAI</sequence>
<organism evidence="1 2">
    <name type="scientific">Mesorhizobium wenxiniae</name>
    <dbReference type="NCBI Taxonomy" id="2014805"/>
    <lineage>
        <taxon>Bacteria</taxon>
        <taxon>Pseudomonadati</taxon>
        <taxon>Pseudomonadota</taxon>
        <taxon>Alphaproteobacteria</taxon>
        <taxon>Hyphomicrobiales</taxon>
        <taxon>Phyllobacteriaceae</taxon>
        <taxon>Mesorhizobium</taxon>
    </lineage>
</organism>
<dbReference type="Proteomes" id="UP000215931">
    <property type="component" value="Unassembled WGS sequence"/>
</dbReference>
<evidence type="ECO:0000313" key="2">
    <source>
        <dbReference type="Proteomes" id="UP000215931"/>
    </source>
</evidence>
<dbReference type="OrthoDB" id="8278133at2"/>
<evidence type="ECO:0000313" key="1">
    <source>
        <dbReference type="EMBL" id="PAP96933.1"/>
    </source>
</evidence>
<proteinExistence type="predicted"/>
<protein>
    <submittedName>
        <fullName evidence="1">Uncharacterized protein</fullName>
    </submittedName>
</protein>
<keyword evidence="2" id="KW-1185">Reference proteome</keyword>
<gene>
    <name evidence="1" type="ORF">CIT31_04390</name>
</gene>
<dbReference type="EMBL" id="NPKH01000011">
    <property type="protein sequence ID" value="PAP96933.1"/>
    <property type="molecule type" value="Genomic_DNA"/>
</dbReference>
<dbReference type="RefSeq" id="WP_095517573.1">
    <property type="nucleotide sequence ID" value="NZ_NPKH01000011.1"/>
</dbReference>
<name>A0A271KMB2_9HYPH</name>